<keyword evidence="3" id="KW-1185">Reference proteome</keyword>
<gene>
    <name evidence="2" type="ORF">TM35_000441260</name>
</gene>
<dbReference type="VEuPathDB" id="TriTrypDB:TM35_000441260"/>
<sequence length="895" mass="99170">MTNTPLRYQFEPPPQLYMGVDYRWDPLFFRIPSPRGPLTSRREENHPKLPTTATSLTINTEIQTLENGDKSPQRASHEKKKSCSRTRKPNQRDKLTEKKSESPSVPNVKPLRRGASSSALERHGGVISPRMSSKESPRHPPSSATTGTGIKKGGLSTRKDTLSLHRNDAPIPSPRLTRSAILRRDFNAREEPENKPSVSPRETNRLFLDSHRKTLGSQLVKYSFPATSGFSSQRSARTDTALGHSNYRTKLTDTPISPRGTKAADLRAAHALRKLDGLTPASVSVESPRQFVRTERVIRASLSTVDRNLNRNGDHLQRRDVPPVPEFHNILTRSRESKNMKAKSDVGKKENDKELSNKISVSIVELKQQKKASNQVVIQDSHPVHPVSDQENSSHKARGSSPVVIPMEDYQSSKNLSTLIEEEKPCISVPIENREEEVSLENVERDHNNGTITSQHDSVEVELKNQKISLPDAEVVLDPLSAVVREGTMPPVDLVEAVYSFSSSAFSEESDVTPSSVSIDEGDVLPTPPSYWRAETLPMVEGRPINSLPLDVSAVEDISSCVEKEKDKEGGCAPRVSLLPPISEVELAEKMSSIPRYILMGNVTPKVVKTARLTTSETIPKYMKLRENVRLHLMKIFFRNWLKWISRLSEVGFLKTQKVLGTNFSSSSFSPSTAGGNGNGGGVIANGILPPSERSEVVVELTLTPNESKPPMGAIATEQEISNAEEKKSPTLEGCDTSRQVTLPVREKSPPPLAEQRLEKAYNHQGSSENGVDGQTTVVDKKYSLRGDSSSFRSSSASSREEISAVEQDSSIAVDGNLPETDWLSVDFARPSTPVNYNIQEMESIHSHLSSTSRNSTPTLLEEDSQRTTDIEEIISNHNDHVNPPYRMKYLHCDL</sequence>
<feature type="region of interest" description="Disordered" evidence="1">
    <location>
        <begin position="35"/>
        <end position="204"/>
    </location>
</feature>
<evidence type="ECO:0000313" key="2">
    <source>
        <dbReference type="EMBL" id="ORC84470.1"/>
    </source>
</evidence>
<name>A0A1X0NK37_9TRYP</name>
<feature type="region of interest" description="Disordered" evidence="1">
    <location>
        <begin position="667"/>
        <end position="687"/>
    </location>
</feature>
<feature type="compositionally biased region" description="Basic and acidic residues" evidence="1">
    <location>
        <begin position="67"/>
        <end position="76"/>
    </location>
</feature>
<feature type="region of interest" description="Disordered" evidence="1">
    <location>
        <begin position="334"/>
        <end position="353"/>
    </location>
</feature>
<dbReference type="RefSeq" id="XP_028878536.1">
    <property type="nucleotide sequence ID" value="XM_029030135.1"/>
</dbReference>
<dbReference type="Proteomes" id="UP000192257">
    <property type="component" value="Unassembled WGS sequence"/>
</dbReference>
<organism evidence="2 3">
    <name type="scientific">Trypanosoma theileri</name>
    <dbReference type="NCBI Taxonomy" id="67003"/>
    <lineage>
        <taxon>Eukaryota</taxon>
        <taxon>Discoba</taxon>
        <taxon>Euglenozoa</taxon>
        <taxon>Kinetoplastea</taxon>
        <taxon>Metakinetoplastina</taxon>
        <taxon>Trypanosomatida</taxon>
        <taxon>Trypanosomatidae</taxon>
        <taxon>Trypanosoma</taxon>
    </lineage>
</organism>
<feature type="compositionally biased region" description="Gly residues" evidence="1">
    <location>
        <begin position="675"/>
        <end position="684"/>
    </location>
</feature>
<comment type="caution">
    <text evidence="2">The sequence shown here is derived from an EMBL/GenBank/DDBJ whole genome shotgun (WGS) entry which is preliminary data.</text>
</comment>
<feature type="compositionally biased region" description="Basic and acidic residues" evidence="1">
    <location>
        <begin position="157"/>
        <end position="168"/>
    </location>
</feature>
<feature type="compositionally biased region" description="Basic and acidic residues" evidence="1">
    <location>
        <begin position="182"/>
        <end position="194"/>
    </location>
</feature>
<dbReference type="AlphaFoldDB" id="A0A1X0NK37"/>
<feature type="compositionally biased region" description="Basic residues" evidence="1">
    <location>
        <begin position="77"/>
        <end position="89"/>
    </location>
</feature>
<accession>A0A1X0NK37</accession>
<dbReference type="EMBL" id="NBCO01000044">
    <property type="protein sequence ID" value="ORC84470.1"/>
    <property type="molecule type" value="Genomic_DNA"/>
</dbReference>
<dbReference type="GeneID" id="39989915"/>
<feature type="compositionally biased region" description="Basic and acidic residues" evidence="1">
    <location>
        <begin position="90"/>
        <end position="101"/>
    </location>
</feature>
<protein>
    <submittedName>
        <fullName evidence="2">Uncharacterized protein</fullName>
    </submittedName>
</protein>
<proteinExistence type="predicted"/>
<feature type="compositionally biased region" description="Polar residues" evidence="1">
    <location>
        <begin position="51"/>
        <end position="66"/>
    </location>
</feature>
<dbReference type="OrthoDB" id="249739at2759"/>
<reference evidence="2 3" key="1">
    <citation type="submission" date="2017-03" db="EMBL/GenBank/DDBJ databases">
        <title>An alternative strategy for trypanosome survival in the mammalian bloodstream revealed through genome and transcriptome analysis of the ubiquitous bovine parasite Trypanosoma (Megatrypanum) theileri.</title>
        <authorList>
            <person name="Kelly S."/>
            <person name="Ivens A."/>
            <person name="Mott A."/>
            <person name="O'Neill E."/>
            <person name="Emms D."/>
            <person name="Macleod O."/>
            <person name="Voorheis P."/>
            <person name="Matthews J."/>
            <person name="Matthews K."/>
            <person name="Carrington M."/>
        </authorList>
    </citation>
    <scope>NUCLEOTIDE SEQUENCE [LARGE SCALE GENOMIC DNA]</scope>
    <source>
        <strain evidence="2">Edinburgh</strain>
    </source>
</reference>
<feature type="region of interest" description="Disordered" evidence="1">
    <location>
        <begin position="722"/>
        <end position="753"/>
    </location>
</feature>
<evidence type="ECO:0000313" key="3">
    <source>
        <dbReference type="Proteomes" id="UP000192257"/>
    </source>
</evidence>
<evidence type="ECO:0000256" key="1">
    <source>
        <dbReference type="SAM" id="MobiDB-lite"/>
    </source>
</evidence>